<evidence type="ECO:0000259" key="5">
    <source>
        <dbReference type="PROSITE" id="PS51352"/>
    </source>
</evidence>
<keyword evidence="2" id="KW-0201">Cytochrome c-type biogenesis</keyword>
<dbReference type="PROSITE" id="PS00194">
    <property type="entry name" value="THIOREDOXIN_1"/>
    <property type="match status" value="1"/>
</dbReference>
<keyword evidence="3" id="KW-0676">Redox-active center</keyword>
<feature type="signal peptide" evidence="4">
    <location>
        <begin position="1"/>
        <end position="18"/>
    </location>
</feature>
<name>A0ABU1R2R8_9BACT</name>
<evidence type="ECO:0000256" key="1">
    <source>
        <dbReference type="ARBA" id="ARBA00004196"/>
    </source>
</evidence>
<keyword evidence="7" id="KW-1185">Reference proteome</keyword>
<evidence type="ECO:0000313" key="6">
    <source>
        <dbReference type="EMBL" id="MDR6806860.1"/>
    </source>
</evidence>
<dbReference type="PROSITE" id="PS51257">
    <property type="entry name" value="PROKAR_LIPOPROTEIN"/>
    <property type="match status" value="1"/>
</dbReference>
<feature type="domain" description="Thioredoxin" evidence="5">
    <location>
        <begin position="69"/>
        <end position="211"/>
    </location>
</feature>
<reference evidence="6 7" key="1">
    <citation type="submission" date="2023-07" db="EMBL/GenBank/DDBJ databases">
        <title>Sorghum-associated microbial communities from plants grown in Nebraska, USA.</title>
        <authorList>
            <person name="Schachtman D."/>
        </authorList>
    </citation>
    <scope>NUCLEOTIDE SEQUENCE [LARGE SCALE GENOMIC DNA]</scope>
    <source>
        <strain evidence="6 7">BE57</strain>
    </source>
</reference>
<keyword evidence="6" id="KW-0413">Isomerase</keyword>
<dbReference type="Pfam" id="PF08534">
    <property type="entry name" value="Redoxin"/>
    <property type="match status" value="1"/>
</dbReference>
<accession>A0ABU1R2R8</accession>
<dbReference type="PROSITE" id="PS51352">
    <property type="entry name" value="THIOREDOXIN_2"/>
    <property type="match status" value="1"/>
</dbReference>
<dbReference type="InterPro" id="IPR050553">
    <property type="entry name" value="Thioredoxin_ResA/DsbE_sf"/>
</dbReference>
<dbReference type="CDD" id="cd02966">
    <property type="entry name" value="TlpA_like_family"/>
    <property type="match status" value="1"/>
</dbReference>
<dbReference type="EMBL" id="JAVDTI010000003">
    <property type="protein sequence ID" value="MDR6806860.1"/>
    <property type="molecule type" value="Genomic_DNA"/>
</dbReference>
<dbReference type="InterPro" id="IPR013766">
    <property type="entry name" value="Thioredoxin_domain"/>
</dbReference>
<comment type="subcellular location">
    <subcellularLocation>
        <location evidence="1">Cell envelope</location>
    </subcellularLocation>
</comment>
<organism evidence="6 7">
    <name type="scientific">Dyadobacter fermentans</name>
    <dbReference type="NCBI Taxonomy" id="94254"/>
    <lineage>
        <taxon>Bacteria</taxon>
        <taxon>Pseudomonadati</taxon>
        <taxon>Bacteroidota</taxon>
        <taxon>Cytophagia</taxon>
        <taxon>Cytophagales</taxon>
        <taxon>Spirosomataceae</taxon>
        <taxon>Dyadobacter</taxon>
    </lineage>
</organism>
<dbReference type="InterPro" id="IPR017937">
    <property type="entry name" value="Thioredoxin_CS"/>
</dbReference>
<sequence>MKHLVFLMIAIFAPLPNAQGQTIQACGSKLYQAQKTIYANDETQKYGLKHLSSRSSLELRKASNEWSECVRGKKIPDLEFMTINGKRYRNADLRGKVLVINFWFRGCGPCVAEMPSLNKLVKEFGTKNVNFIGFATDEEQALKPLYLNTGKFLFDISANSGSIAEKFVFSGFPTTYIVDQKGVIVKAWTGNMVSMGQPYDIVAPIIRSLLR</sequence>
<keyword evidence="4" id="KW-0732">Signal</keyword>
<protein>
    <submittedName>
        <fullName evidence="6">Thiol-disulfide isomerase/thioredoxin</fullName>
    </submittedName>
</protein>
<dbReference type="Proteomes" id="UP001264980">
    <property type="component" value="Unassembled WGS sequence"/>
</dbReference>
<dbReference type="Gene3D" id="3.40.30.10">
    <property type="entry name" value="Glutaredoxin"/>
    <property type="match status" value="1"/>
</dbReference>
<evidence type="ECO:0000256" key="3">
    <source>
        <dbReference type="ARBA" id="ARBA00023284"/>
    </source>
</evidence>
<evidence type="ECO:0000256" key="2">
    <source>
        <dbReference type="ARBA" id="ARBA00022748"/>
    </source>
</evidence>
<dbReference type="InterPro" id="IPR036249">
    <property type="entry name" value="Thioredoxin-like_sf"/>
</dbReference>
<evidence type="ECO:0000256" key="4">
    <source>
        <dbReference type="SAM" id="SignalP"/>
    </source>
</evidence>
<proteinExistence type="predicted"/>
<dbReference type="GO" id="GO:0016853">
    <property type="term" value="F:isomerase activity"/>
    <property type="evidence" value="ECO:0007669"/>
    <property type="project" value="UniProtKB-KW"/>
</dbReference>
<gene>
    <name evidence="6" type="ORF">J2W84_003908</name>
</gene>
<dbReference type="PANTHER" id="PTHR42852:SF13">
    <property type="entry name" value="PROTEIN DIPZ"/>
    <property type="match status" value="1"/>
</dbReference>
<comment type="caution">
    <text evidence="6">The sequence shown here is derived from an EMBL/GenBank/DDBJ whole genome shotgun (WGS) entry which is preliminary data.</text>
</comment>
<dbReference type="InterPro" id="IPR013740">
    <property type="entry name" value="Redoxin"/>
</dbReference>
<feature type="chain" id="PRO_5045252714" evidence="4">
    <location>
        <begin position="19"/>
        <end position="211"/>
    </location>
</feature>
<dbReference type="RefSeq" id="WP_309986313.1">
    <property type="nucleotide sequence ID" value="NZ_JAVDTI010000003.1"/>
</dbReference>
<dbReference type="PANTHER" id="PTHR42852">
    <property type="entry name" value="THIOL:DISULFIDE INTERCHANGE PROTEIN DSBE"/>
    <property type="match status" value="1"/>
</dbReference>
<dbReference type="SUPFAM" id="SSF52833">
    <property type="entry name" value="Thioredoxin-like"/>
    <property type="match status" value="1"/>
</dbReference>
<evidence type="ECO:0000313" key="7">
    <source>
        <dbReference type="Proteomes" id="UP001264980"/>
    </source>
</evidence>